<sequence>MSKIITYAFFGEDEAQRNFLEKYLNQQYPNTFIEDENERWRFKAGNGKQVDSLLPEALRQRALLGLDVLFVGRDIDTEHKPIIAIRQNHYAGKCKDHPAVLMLPVQCIEYWLWYIKRHSEEPGKNTPLEPQPRSSAKQAVYAGTKVAAKQVEIANDILVHLDVEWLEQRSESFKHFHKQITAFLNEYNKT</sequence>
<reference evidence="1 2" key="1">
    <citation type="submission" date="2018-08" db="EMBL/GenBank/DDBJ databases">
        <title>Fibrisoma montanum sp. nov., isolated from Danxia mountain soil.</title>
        <authorList>
            <person name="Huang Y."/>
        </authorList>
    </citation>
    <scope>NUCLEOTIDE SEQUENCE [LARGE SCALE GENOMIC DNA]</scope>
    <source>
        <strain evidence="1 2">HYT19</strain>
    </source>
</reference>
<dbReference type="OrthoDB" id="961953at2"/>
<accession>A0A418LZS3</accession>
<organism evidence="1 2">
    <name type="scientific">Fibrisoma montanum</name>
    <dbReference type="NCBI Taxonomy" id="2305895"/>
    <lineage>
        <taxon>Bacteria</taxon>
        <taxon>Pseudomonadati</taxon>
        <taxon>Bacteroidota</taxon>
        <taxon>Cytophagia</taxon>
        <taxon>Cytophagales</taxon>
        <taxon>Spirosomataceae</taxon>
        <taxon>Fibrisoma</taxon>
    </lineage>
</organism>
<keyword evidence="2" id="KW-1185">Reference proteome</keyword>
<comment type="caution">
    <text evidence="1">The sequence shown here is derived from an EMBL/GenBank/DDBJ whole genome shotgun (WGS) entry which is preliminary data.</text>
</comment>
<dbReference type="Proteomes" id="UP000283523">
    <property type="component" value="Unassembled WGS sequence"/>
</dbReference>
<evidence type="ECO:0000313" key="2">
    <source>
        <dbReference type="Proteomes" id="UP000283523"/>
    </source>
</evidence>
<dbReference type="EMBL" id="QXED01000009">
    <property type="protein sequence ID" value="RIV18921.1"/>
    <property type="molecule type" value="Genomic_DNA"/>
</dbReference>
<dbReference type="RefSeq" id="WP_119670633.1">
    <property type="nucleotide sequence ID" value="NZ_QXED01000009.1"/>
</dbReference>
<name>A0A418LZS3_9BACT</name>
<proteinExistence type="predicted"/>
<gene>
    <name evidence="1" type="ORF">DYU11_25815</name>
</gene>
<dbReference type="AlphaFoldDB" id="A0A418LZS3"/>
<protein>
    <submittedName>
        <fullName evidence="1">Uncharacterized protein</fullName>
    </submittedName>
</protein>
<evidence type="ECO:0000313" key="1">
    <source>
        <dbReference type="EMBL" id="RIV18921.1"/>
    </source>
</evidence>